<dbReference type="Proteomes" id="UP000681340">
    <property type="component" value="Unassembled WGS sequence"/>
</dbReference>
<protein>
    <submittedName>
        <fullName evidence="1">Uncharacterized protein</fullName>
    </submittedName>
</protein>
<proteinExistence type="predicted"/>
<reference evidence="1" key="1">
    <citation type="submission" date="2021-03" db="EMBL/GenBank/DDBJ databases">
        <title>Whole genome shotgun sequence of Actinoplanes auranticolor NBRC 12245.</title>
        <authorList>
            <person name="Komaki H."/>
            <person name="Tamura T."/>
        </authorList>
    </citation>
    <scope>NUCLEOTIDE SEQUENCE</scope>
    <source>
        <strain evidence="1">NBRC 12245</strain>
    </source>
</reference>
<comment type="caution">
    <text evidence="1">The sequence shown here is derived from an EMBL/GenBank/DDBJ whole genome shotgun (WGS) entry which is preliminary data.</text>
</comment>
<name>A0A919SQF3_9ACTN</name>
<evidence type="ECO:0000313" key="1">
    <source>
        <dbReference type="EMBL" id="GIM75756.1"/>
    </source>
</evidence>
<dbReference type="EMBL" id="BOQL01000058">
    <property type="protein sequence ID" value="GIM75756.1"/>
    <property type="molecule type" value="Genomic_DNA"/>
</dbReference>
<organism evidence="1 2">
    <name type="scientific">Actinoplanes auranticolor</name>
    <dbReference type="NCBI Taxonomy" id="47988"/>
    <lineage>
        <taxon>Bacteria</taxon>
        <taxon>Bacillati</taxon>
        <taxon>Actinomycetota</taxon>
        <taxon>Actinomycetes</taxon>
        <taxon>Micromonosporales</taxon>
        <taxon>Micromonosporaceae</taxon>
        <taxon>Actinoplanes</taxon>
    </lineage>
</organism>
<dbReference type="AlphaFoldDB" id="A0A919SQF3"/>
<accession>A0A919SQF3</accession>
<sequence>MAIHSADRSTLDGVQNGARATMPTTIAASISSRCRTKGQVRVRVCANETVMREASASPRATGTLAAAPVNRELFTGRPCGSRA</sequence>
<evidence type="ECO:0000313" key="2">
    <source>
        <dbReference type="Proteomes" id="UP000681340"/>
    </source>
</evidence>
<gene>
    <name evidence="1" type="ORF">Aau02nite_67540</name>
</gene>
<keyword evidence="2" id="KW-1185">Reference proteome</keyword>